<keyword evidence="3" id="KW-1185">Reference proteome</keyword>
<reference evidence="2 3" key="1">
    <citation type="submission" date="2021-03" db="EMBL/GenBank/DDBJ databases">
        <title>Genomic Encyclopedia of Type Strains, Phase IV (KMG-IV): sequencing the most valuable type-strain genomes for metagenomic binning, comparative biology and taxonomic classification.</title>
        <authorList>
            <person name="Goeker M."/>
        </authorList>
    </citation>
    <scope>NUCLEOTIDE SEQUENCE [LARGE SCALE GENOMIC DNA]</scope>
    <source>
        <strain evidence="2 3">DSM 1289</strain>
    </source>
</reference>
<evidence type="ECO:0000259" key="1">
    <source>
        <dbReference type="Pfam" id="PF07991"/>
    </source>
</evidence>
<feature type="domain" description="KARI N-terminal Rossmann" evidence="1">
    <location>
        <begin position="107"/>
        <end position="204"/>
    </location>
</feature>
<organism evidence="2 3">
    <name type="scientific">Metaclostridioides mangenotii</name>
    <dbReference type="NCBI Taxonomy" id="1540"/>
    <lineage>
        <taxon>Bacteria</taxon>
        <taxon>Bacillati</taxon>
        <taxon>Bacillota</taxon>
        <taxon>Clostridia</taxon>
        <taxon>Peptostreptococcales</taxon>
        <taxon>Peptostreptococcaceae</taxon>
        <taxon>Metaclostridioides</taxon>
    </lineage>
</organism>
<dbReference type="EMBL" id="JAGGJX010000003">
    <property type="protein sequence ID" value="MBP1855577.1"/>
    <property type="molecule type" value="Genomic_DNA"/>
</dbReference>
<gene>
    <name evidence="2" type="ORF">J2Z43_001972</name>
</gene>
<dbReference type="InterPro" id="IPR036291">
    <property type="entry name" value="NAD(P)-bd_dom_sf"/>
</dbReference>
<accession>A0ABS4ECB2</accession>
<evidence type="ECO:0000313" key="3">
    <source>
        <dbReference type="Proteomes" id="UP000767291"/>
    </source>
</evidence>
<dbReference type="Gene3D" id="3.40.50.720">
    <property type="entry name" value="NAD(P)-binding Rossmann-like Domain"/>
    <property type="match status" value="1"/>
</dbReference>
<proteinExistence type="predicted"/>
<evidence type="ECO:0000313" key="2">
    <source>
        <dbReference type="EMBL" id="MBP1855577.1"/>
    </source>
</evidence>
<sequence>MSSYLKEHEVIIDIGTNNIQDLDFILFPFKEDIDNEKYNNRFFESLSKNTLLFSGVRNKFLDKMSEIYNLDYLPLMEDKSVTHMNAIPTSEGVISHIIQNTKMPVFDSKILVIGYGVCGQDLCKRLSGLNANVYALVRNEIKEARAIGSGVKPVYIEDIYNYSFDVIVNTVPNKVLERDHIEKFKESLIIDISSKPHGFDVEFVESISENFVMLSSIPSKCAVKFAGDILAKNIYRKVKSCLQEKK</sequence>
<comment type="caution">
    <text evidence="2">The sequence shown here is derived from an EMBL/GenBank/DDBJ whole genome shotgun (WGS) entry which is preliminary data.</text>
</comment>
<dbReference type="RefSeq" id="WP_343749097.1">
    <property type="nucleotide sequence ID" value="NZ_BAAACS010000011.1"/>
</dbReference>
<dbReference type="InterPro" id="IPR013116">
    <property type="entry name" value="KARI_N"/>
</dbReference>
<dbReference type="Proteomes" id="UP000767291">
    <property type="component" value="Unassembled WGS sequence"/>
</dbReference>
<dbReference type="Pfam" id="PF07991">
    <property type="entry name" value="KARI_N"/>
    <property type="match status" value="1"/>
</dbReference>
<protein>
    <submittedName>
        <fullName evidence="2">Dipicolinate synthase subunit A</fullName>
    </submittedName>
</protein>
<name>A0ABS4ECB2_9FIRM</name>
<dbReference type="SUPFAM" id="SSF51735">
    <property type="entry name" value="NAD(P)-binding Rossmann-fold domains"/>
    <property type="match status" value="1"/>
</dbReference>